<comment type="catalytic activity">
    <reaction evidence="8">
        <text>L-seryl-[protein] + ATP = O-phospho-L-seryl-[protein] + ADP + H(+)</text>
        <dbReference type="Rhea" id="RHEA:17989"/>
        <dbReference type="Rhea" id="RHEA-COMP:9863"/>
        <dbReference type="Rhea" id="RHEA-COMP:11604"/>
        <dbReference type="ChEBI" id="CHEBI:15378"/>
        <dbReference type="ChEBI" id="CHEBI:29999"/>
        <dbReference type="ChEBI" id="CHEBI:30616"/>
        <dbReference type="ChEBI" id="CHEBI:83421"/>
        <dbReference type="ChEBI" id="CHEBI:456216"/>
        <dbReference type="EC" id="2.7.11.1"/>
    </reaction>
</comment>
<dbReference type="AlphaFoldDB" id="A0A0C3CXH3"/>
<evidence type="ECO:0000256" key="2">
    <source>
        <dbReference type="ARBA" id="ARBA00022527"/>
    </source>
</evidence>
<dbReference type="GO" id="GO:0000245">
    <property type="term" value="P:spliceosomal complex assembly"/>
    <property type="evidence" value="ECO:0007669"/>
    <property type="project" value="TreeGrafter"/>
</dbReference>
<gene>
    <name evidence="10" type="ORF">OIDMADRAFT_184438</name>
</gene>
<dbReference type="EMBL" id="KN832890">
    <property type="protein sequence ID" value="KIM94382.1"/>
    <property type="molecule type" value="Genomic_DNA"/>
</dbReference>
<dbReference type="GO" id="GO:0004674">
    <property type="term" value="F:protein serine/threonine kinase activity"/>
    <property type="evidence" value="ECO:0007669"/>
    <property type="project" value="UniProtKB-KW"/>
</dbReference>
<evidence type="ECO:0000256" key="3">
    <source>
        <dbReference type="ARBA" id="ARBA00022679"/>
    </source>
</evidence>
<dbReference type="PANTHER" id="PTHR47634:SF9">
    <property type="entry name" value="PROTEIN KINASE DOMAIN-CONTAINING PROTEIN-RELATED"/>
    <property type="match status" value="1"/>
</dbReference>
<dbReference type="GO" id="GO:0005634">
    <property type="term" value="C:nucleus"/>
    <property type="evidence" value="ECO:0007669"/>
    <property type="project" value="TreeGrafter"/>
</dbReference>
<evidence type="ECO:0000313" key="10">
    <source>
        <dbReference type="EMBL" id="KIM94382.1"/>
    </source>
</evidence>
<dbReference type="GO" id="GO:0005524">
    <property type="term" value="F:ATP binding"/>
    <property type="evidence" value="ECO:0007669"/>
    <property type="project" value="UniProtKB-KW"/>
</dbReference>
<evidence type="ECO:0000256" key="1">
    <source>
        <dbReference type="ARBA" id="ARBA00012513"/>
    </source>
</evidence>
<protein>
    <recommendedName>
        <fullName evidence="1">non-specific serine/threonine protein kinase</fullName>
        <ecNumber evidence="1">2.7.11.1</ecNumber>
    </recommendedName>
</protein>
<evidence type="ECO:0000256" key="7">
    <source>
        <dbReference type="ARBA" id="ARBA00047899"/>
    </source>
</evidence>
<accession>A0A0C3CXH3</accession>
<evidence type="ECO:0000256" key="8">
    <source>
        <dbReference type="ARBA" id="ARBA00048679"/>
    </source>
</evidence>
<dbReference type="Proteomes" id="UP000054321">
    <property type="component" value="Unassembled WGS sequence"/>
</dbReference>
<feature type="compositionally biased region" description="Polar residues" evidence="9">
    <location>
        <begin position="66"/>
        <end position="78"/>
    </location>
</feature>
<keyword evidence="5" id="KW-0418">Kinase</keyword>
<evidence type="ECO:0000313" key="11">
    <source>
        <dbReference type="Proteomes" id="UP000054321"/>
    </source>
</evidence>
<evidence type="ECO:0000256" key="5">
    <source>
        <dbReference type="ARBA" id="ARBA00022777"/>
    </source>
</evidence>
<reference evidence="11" key="2">
    <citation type="submission" date="2015-01" db="EMBL/GenBank/DDBJ databases">
        <title>Evolutionary Origins and Diversification of the Mycorrhizal Mutualists.</title>
        <authorList>
            <consortium name="DOE Joint Genome Institute"/>
            <consortium name="Mycorrhizal Genomics Consortium"/>
            <person name="Kohler A."/>
            <person name="Kuo A."/>
            <person name="Nagy L.G."/>
            <person name="Floudas D."/>
            <person name="Copeland A."/>
            <person name="Barry K.W."/>
            <person name="Cichocki N."/>
            <person name="Veneault-Fourrey C."/>
            <person name="LaButti K."/>
            <person name="Lindquist E.A."/>
            <person name="Lipzen A."/>
            <person name="Lundell T."/>
            <person name="Morin E."/>
            <person name="Murat C."/>
            <person name="Riley R."/>
            <person name="Ohm R."/>
            <person name="Sun H."/>
            <person name="Tunlid A."/>
            <person name="Henrissat B."/>
            <person name="Grigoriev I.V."/>
            <person name="Hibbett D.S."/>
            <person name="Martin F."/>
        </authorList>
    </citation>
    <scope>NUCLEOTIDE SEQUENCE [LARGE SCALE GENOMIC DNA]</scope>
    <source>
        <strain evidence="11">Zn</strain>
    </source>
</reference>
<dbReference type="EC" id="2.7.11.1" evidence="1"/>
<dbReference type="InterPro" id="IPR051334">
    <property type="entry name" value="SRPK"/>
</dbReference>
<dbReference type="SUPFAM" id="SSF56112">
    <property type="entry name" value="Protein kinase-like (PK-like)"/>
    <property type="match status" value="1"/>
</dbReference>
<dbReference type="PANTHER" id="PTHR47634">
    <property type="entry name" value="PROTEIN KINASE DOMAIN-CONTAINING PROTEIN-RELATED"/>
    <property type="match status" value="1"/>
</dbReference>
<keyword evidence="11" id="KW-1185">Reference proteome</keyword>
<reference evidence="10 11" key="1">
    <citation type="submission" date="2014-04" db="EMBL/GenBank/DDBJ databases">
        <authorList>
            <consortium name="DOE Joint Genome Institute"/>
            <person name="Kuo A."/>
            <person name="Martino E."/>
            <person name="Perotto S."/>
            <person name="Kohler A."/>
            <person name="Nagy L.G."/>
            <person name="Floudas D."/>
            <person name="Copeland A."/>
            <person name="Barry K.W."/>
            <person name="Cichocki N."/>
            <person name="Veneault-Fourrey C."/>
            <person name="LaButti K."/>
            <person name="Lindquist E.A."/>
            <person name="Lipzen A."/>
            <person name="Lundell T."/>
            <person name="Morin E."/>
            <person name="Murat C."/>
            <person name="Sun H."/>
            <person name="Tunlid A."/>
            <person name="Henrissat B."/>
            <person name="Grigoriev I.V."/>
            <person name="Hibbett D.S."/>
            <person name="Martin F."/>
            <person name="Nordberg H.P."/>
            <person name="Cantor M.N."/>
            <person name="Hua S.X."/>
        </authorList>
    </citation>
    <scope>NUCLEOTIDE SEQUENCE [LARGE SCALE GENOMIC DNA]</scope>
    <source>
        <strain evidence="10 11">Zn</strain>
    </source>
</reference>
<keyword evidence="4" id="KW-0547">Nucleotide-binding</keyword>
<dbReference type="InterPro" id="IPR011009">
    <property type="entry name" value="Kinase-like_dom_sf"/>
</dbReference>
<keyword evidence="3" id="KW-0808">Transferase</keyword>
<name>A0A0C3CXH3_OIDMZ</name>
<dbReference type="HOGENOM" id="CLU_1402839_0_0_1"/>
<evidence type="ECO:0000256" key="9">
    <source>
        <dbReference type="SAM" id="MobiDB-lite"/>
    </source>
</evidence>
<dbReference type="GO" id="GO:0005737">
    <property type="term" value="C:cytoplasm"/>
    <property type="evidence" value="ECO:0007669"/>
    <property type="project" value="TreeGrafter"/>
</dbReference>
<keyword evidence="6" id="KW-0067">ATP-binding</keyword>
<proteinExistence type="predicted"/>
<evidence type="ECO:0000256" key="4">
    <source>
        <dbReference type="ARBA" id="ARBA00022741"/>
    </source>
</evidence>
<sequence length="194" mass="21448">MSGPMAESTCMIHEPIDEERIVNYNPNLYFPTHPGQVLNARYQTITKLGWGFGSTVWLAEDLWQSGTRQPSSSVTPSIANEHEEEPKSPRYVAIKIGTSTSGSIAAAEHELKLSQHIATANPSHPGAGYIRCPINNFQLGGPHGTHICLVYNPMRETLDDFLWSRSQLPLRLPAEYPLSGPHFLSLQEASSPRT</sequence>
<organism evidence="10 11">
    <name type="scientific">Oidiodendron maius (strain Zn)</name>
    <dbReference type="NCBI Taxonomy" id="913774"/>
    <lineage>
        <taxon>Eukaryota</taxon>
        <taxon>Fungi</taxon>
        <taxon>Dikarya</taxon>
        <taxon>Ascomycota</taxon>
        <taxon>Pezizomycotina</taxon>
        <taxon>Leotiomycetes</taxon>
        <taxon>Leotiomycetes incertae sedis</taxon>
        <taxon>Myxotrichaceae</taxon>
        <taxon>Oidiodendron</taxon>
    </lineage>
</organism>
<dbReference type="InParanoid" id="A0A0C3CXH3"/>
<dbReference type="GO" id="GO:0050684">
    <property type="term" value="P:regulation of mRNA processing"/>
    <property type="evidence" value="ECO:0007669"/>
    <property type="project" value="TreeGrafter"/>
</dbReference>
<dbReference type="OrthoDB" id="5979581at2759"/>
<keyword evidence="2" id="KW-0723">Serine/threonine-protein kinase</keyword>
<feature type="region of interest" description="Disordered" evidence="9">
    <location>
        <begin position="66"/>
        <end position="87"/>
    </location>
</feature>
<dbReference type="Gene3D" id="3.30.200.20">
    <property type="entry name" value="Phosphorylase Kinase, domain 1"/>
    <property type="match status" value="1"/>
</dbReference>
<comment type="catalytic activity">
    <reaction evidence="7">
        <text>L-threonyl-[protein] + ATP = O-phospho-L-threonyl-[protein] + ADP + H(+)</text>
        <dbReference type="Rhea" id="RHEA:46608"/>
        <dbReference type="Rhea" id="RHEA-COMP:11060"/>
        <dbReference type="Rhea" id="RHEA-COMP:11605"/>
        <dbReference type="ChEBI" id="CHEBI:15378"/>
        <dbReference type="ChEBI" id="CHEBI:30013"/>
        <dbReference type="ChEBI" id="CHEBI:30616"/>
        <dbReference type="ChEBI" id="CHEBI:61977"/>
        <dbReference type="ChEBI" id="CHEBI:456216"/>
        <dbReference type="EC" id="2.7.11.1"/>
    </reaction>
</comment>
<dbReference type="Gene3D" id="1.10.510.10">
    <property type="entry name" value="Transferase(Phosphotransferase) domain 1"/>
    <property type="match status" value="1"/>
</dbReference>
<dbReference type="STRING" id="913774.A0A0C3CXH3"/>
<evidence type="ECO:0000256" key="6">
    <source>
        <dbReference type="ARBA" id="ARBA00022840"/>
    </source>
</evidence>